<dbReference type="InterPro" id="IPR000719">
    <property type="entry name" value="Prot_kinase_dom"/>
</dbReference>
<keyword evidence="6" id="KW-0067">ATP-binding</keyword>
<feature type="non-terminal residue" evidence="11">
    <location>
        <position position="430"/>
    </location>
</feature>
<reference evidence="11 12" key="1">
    <citation type="journal article" name="Sci. Rep.">
        <title>Genome-scale phylogenetic analyses confirm Olpidium as the closest living zoosporic fungus to the non-flagellated, terrestrial fungi.</title>
        <authorList>
            <person name="Chang Y."/>
            <person name="Rochon D."/>
            <person name="Sekimoto S."/>
            <person name="Wang Y."/>
            <person name="Chovatia M."/>
            <person name="Sandor L."/>
            <person name="Salamov A."/>
            <person name="Grigoriev I.V."/>
            <person name="Stajich J.E."/>
            <person name="Spatafora J.W."/>
        </authorList>
    </citation>
    <scope>NUCLEOTIDE SEQUENCE [LARGE SCALE GENOMIC DNA]</scope>
    <source>
        <strain evidence="11">S191</strain>
    </source>
</reference>
<dbReference type="PANTHER" id="PTHR48012:SF10">
    <property type="entry name" value="FI20177P1"/>
    <property type="match status" value="1"/>
</dbReference>
<comment type="similarity">
    <text evidence="1">Belongs to the protein kinase superfamily. STE Ser/Thr protein kinase family. STE20 subfamily.</text>
</comment>
<comment type="caution">
    <text evidence="11">The sequence shown here is derived from an EMBL/GenBank/DDBJ whole genome shotgun (WGS) entry which is preliminary data.</text>
</comment>
<evidence type="ECO:0000313" key="12">
    <source>
        <dbReference type="Proteomes" id="UP000673691"/>
    </source>
</evidence>
<evidence type="ECO:0000256" key="6">
    <source>
        <dbReference type="ARBA" id="ARBA00022840"/>
    </source>
</evidence>
<feature type="compositionally biased region" description="Acidic residues" evidence="9">
    <location>
        <begin position="290"/>
        <end position="302"/>
    </location>
</feature>
<organism evidence="11 12">
    <name type="scientific">Olpidium bornovanus</name>
    <dbReference type="NCBI Taxonomy" id="278681"/>
    <lineage>
        <taxon>Eukaryota</taxon>
        <taxon>Fungi</taxon>
        <taxon>Fungi incertae sedis</taxon>
        <taxon>Olpidiomycota</taxon>
        <taxon>Olpidiomycotina</taxon>
        <taxon>Olpidiomycetes</taxon>
        <taxon>Olpidiales</taxon>
        <taxon>Olpidiaceae</taxon>
        <taxon>Olpidium</taxon>
    </lineage>
</organism>
<evidence type="ECO:0000256" key="1">
    <source>
        <dbReference type="ARBA" id="ARBA00008874"/>
    </source>
</evidence>
<protein>
    <recommendedName>
        <fullName evidence="10">Protein kinase domain-containing protein</fullName>
    </recommendedName>
</protein>
<dbReference type="PROSITE" id="PS50011">
    <property type="entry name" value="PROTEIN_KINASE_DOM"/>
    <property type="match status" value="1"/>
</dbReference>
<comment type="catalytic activity">
    <reaction evidence="7">
        <text>L-threonyl-[protein] + ATP = O-phospho-L-threonyl-[protein] + ADP + H(+)</text>
        <dbReference type="Rhea" id="RHEA:46608"/>
        <dbReference type="Rhea" id="RHEA-COMP:11060"/>
        <dbReference type="Rhea" id="RHEA-COMP:11605"/>
        <dbReference type="ChEBI" id="CHEBI:15378"/>
        <dbReference type="ChEBI" id="CHEBI:30013"/>
        <dbReference type="ChEBI" id="CHEBI:30616"/>
        <dbReference type="ChEBI" id="CHEBI:61977"/>
        <dbReference type="ChEBI" id="CHEBI:456216"/>
        <dbReference type="EC" id="2.7.11.1"/>
    </reaction>
</comment>
<feature type="compositionally biased region" description="Acidic residues" evidence="9">
    <location>
        <begin position="419"/>
        <end position="430"/>
    </location>
</feature>
<evidence type="ECO:0000256" key="3">
    <source>
        <dbReference type="ARBA" id="ARBA00022679"/>
    </source>
</evidence>
<accession>A0A8H7ZZV9</accession>
<dbReference type="GO" id="GO:0005737">
    <property type="term" value="C:cytoplasm"/>
    <property type="evidence" value="ECO:0007669"/>
    <property type="project" value="TreeGrafter"/>
</dbReference>
<dbReference type="PANTHER" id="PTHR48012">
    <property type="entry name" value="STERILE20-LIKE KINASE, ISOFORM B-RELATED"/>
    <property type="match status" value="1"/>
</dbReference>
<feature type="compositionally biased region" description="Basic and acidic residues" evidence="9">
    <location>
        <begin position="88"/>
        <end position="100"/>
    </location>
</feature>
<dbReference type="InterPro" id="IPR050629">
    <property type="entry name" value="STE20/SPS1-PAK"/>
</dbReference>
<dbReference type="GO" id="GO:0005524">
    <property type="term" value="F:ATP binding"/>
    <property type="evidence" value="ECO:0007669"/>
    <property type="project" value="UniProtKB-KW"/>
</dbReference>
<proteinExistence type="inferred from homology"/>
<name>A0A8H7ZZV9_9FUNG</name>
<keyword evidence="5" id="KW-0418">Kinase</keyword>
<dbReference type="EMBL" id="JAEFCI010001945">
    <property type="protein sequence ID" value="KAG5462583.1"/>
    <property type="molecule type" value="Genomic_DNA"/>
</dbReference>
<keyword evidence="3" id="KW-0808">Transferase</keyword>
<dbReference type="InterPro" id="IPR011009">
    <property type="entry name" value="Kinase-like_dom_sf"/>
</dbReference>
<feature type="compositionally biased region" description="Gly residues" evidence="9">
    <location>
        <begin position="366"/>
        <end position="377"/>
    </location>
</feature>
<comment type="catalytic activity">
    <reaction evidence="8">
        <text>L-seryl-[protein] + ATP = O-phospho-L-seryl-[protein] + ADP + H(+)</text>
        <dbReference type="Rhea" id="RHEA:17989"/>
        <dbReference type="Rhea" id="RHEA-COMP:9863"/>
        <dbReference type="Rhea" id="RHEA-COMP:11604"/>
        <dbReference type="ChEBI" id="CHEBI:15378"/>
        <dbReference type="ChEBI" id="CHEBI:29999"/>
        <dbReference type="ChEBI" id="CHEBI:30616"/>
        <dbReference type="ChEBI" id="CHEBI:83421"/>
        <dbReference type="ChEBI" id="CHEBI:456216"/>
        <dbReference type="EC" id="2.7.11.1"/>
    </reaction>
</comment>
<evidence type="ECO:0000256" key="8">
    <source>
        <dbReference type="ARBA" id="ARBA00048679"/>
    </source>
</evidence>
<keyword evidence="12" id="KW-1185">Reference proteome</keyword>
<evidence type="ECO:0000256" key="2">
    <source>
        <dbReference type="ARBA" id="ARBA00022527"/>
    </source>
</evidence>
<dbReference type="AlphaFoldDB" id="A0A8H7ZZV9"/>
<evidence type="ECO:0000256" key="9">
    <source>
        <dbReference type="SAM" id="MobiDB-lite"/>
    </source>
</evidence>
<feature type="compositionally biased region" description="Basic residues" evidence="9">
    <location>
        <begin position="181"/>
        <end position="197"/>
    </location>
</feature>
<evidence type="ECO:0000256" key="4">
    <source>
        <dbReference type="ARBA" id="ARBA00022741"/>
    </source>
</evidence>
<dbReference type="SUPFAM" id="SSF56112">
    <property type="entry name" value="Protein kinase-like (PK-like)"/>
    <property type="match status" value="1"/>
</dbReference>
<gene>
    <name evidence="11" type="ORF">BJ554DRAFT_4543</name>
</gene>
<dbReference type="OrthoDB" id="248923at2759"/>
<feature type="region of interest" description="Disordered" evidence="9">
    <location>
        <begin position="231"/>
        <end position="256"/>
    </location>
</feature>
<sequence>MEYCAAGSVSDVMRLCQCTMTEPQIALTCYHALAGLQYLHRSRKIHRDIKAGNILLNTDGDAKLGTRGGLMRGRGVCRFRRRGTAHGRGGEAEHGDRDAVLDGAGGNPGGRVRHQGGHLVAGHPRHRDGRGAAAVPQHPPHAGHLHDTDPAAAQAGGREPVEPGVRRLLGPGSDEGSRQAAHGRRAHDGKRAGKGKPRSAQGILCAGGEPNGSSPPGAVRMEKAPRPFRRFLRSENKTGPLRSETKKKKKKLLPQDPFIANRPTNAVMRDRVAEALNLISLGQLGKGWEEASDDDTEDEAEADQERANANTIRSSAAFARKPPADGAARGVPGAEGDDGEEGGGVGGSGGTVRRQWGGVGLDAQDRGGGGGGGGGDGPAESREEPYGTMVYNESPAGTTVINDMTVKRGQGFGASGNENFEDYDGDPQPR</sequence>
<evidence type="ECO:0000313" key="11">
    <source>
        <dbReference type="EMBL" id="KAG5462583.1"/>
    </source>
</evidence>
<dbReference type="GO" id="GO:0004674">
    <property type="term" value="F:protein serine/threonine kinase activity"/>
    <property type="evidence" value="ECO:0007669"/>
    <property type="project" value="UniProtKB-KW"/>
</dbReference>
<dbReference type="Proteomes" id="UP000673691">
    <property type="component" value="Unassembled WGS sequence"/>
</dbReference>
<keyword evidence="2" id="KW-0723">Serine/threonine-protein kinase</keyword>
<feature type="region of interest" description="Disordered" evidence="9">
    <location>
        <begin position="82"/>
        <end position="201"/>
    </location>
</feature>
<dbReference type="Pfam" id="PF00069">
    <property type="entry name" value="Pkinase"/>
    <property type="match status" value="1"/>
</dbReference>
<feature type="domain" description="Protein kinase" evidence="10">
    <location>
        <begin position="1"/>
        <end position="259"/>
    </location>
</feature>
<feature type="region of interest" description="Disordered" evidence="9">
    <location>
        <begin position="407"/>
        <end position="430"/>
    </location>
</feature>
<evidence type="ECO:0000256" key="7">
    <source>
        <dbReference type="ARBA" id="ARBA00047899"/>
    </source>
</evidence>
<evidence type="ECO:0000259" key="10">
    <source>
        <dbReference type="PROSITE" id="PS50011"/>
    </source>
</evidence>
<evidence type="ECO:0000256" key="5">
    <source>
        <dbReference type="ARBA" id="ARBA00022777"/>
    </source>
</evidence>
<feature type="region of interest" description="Disordered" evidence="9">
    <location>
        <begin position="288"/>
        <end position="395"/>
    </location>
</feature>
<keyword evidence="4" id="KW-0547">Nucleotide-binding</keyword>
<dbReference type="Gene3D" id="1.10.510.10">
    <property type="entry name" value="Transferase(Phosphotransferase) domain 1"/>
    <property type="match status" value="1"/>
</dbReference>